<dbReference type="PIRSF" id="PIRSF006305">
    <property type="entry name" value="Maf"/>
    <property type="match status" value="1"/>
</dbReference>
<comment type="subcellular location">
    <subcellularLocation>
        <location evidence="3">Cytoplasm</location>
    </subcellularLocation>
</comment>
<dbReference type="AlphaFoldDB" id="A0A9D1S2I9"/>
<evidence type="ECO:0000256" key="1">
    <source>
        <dbReference type="ARBA" id="ARBA00001968"/>
    </source>
</evidence>
<evidence type="ECO:0000256" key="3">
    <source>
        <dbReference type="HAMAP-Rule" id="MF_00528"/>
    </source>
</evidence>
<proteinExistence type="inferred from homology"/>
<reference evidence="4" key="1">
    <citation type="submission" date="2020-10" db="EMBL/GenBank/DDBJ databases">
        <authorList>
            <person name="Gilroy R."/>
        </authorList>
    </citation>
    <scope>NUCLEOTIDE SEQUENCE</scope>
    <source>
        <strain evidence="4">ChiGjej1B1-22543</strain>
    </source>
</reference>
<dbReference type="EC" id="3.6.1.9" evidence="3"/>
<feature type="site" description="Important for substrate specificity" evidence="3">
    <location>
        <position position="67"/>
    </location>
</feature>
<dbReference type="GO" id="GO:0009117">
    <property type="term" value="P:nucleotide metabolic process"/>
    <property type="evidence" value="ECO:0007669"/>
    <property type="project" value="UniProtKB-KW"/>
</dbReference>
<dbReference type="EMBL" id="DVMV01000022">
    <property type="protein sequence ID" value="HIU45289.1"/>
    <property type="molecule type" value="Genomic_DNA"/>
</dbReference>
<evidence type="ECO:0000313" key="4">
    <source>
        <dbReference type="EMBL" id="HIU45289.1"/>
    </source>
</evidence>
<feature type="active site" description="Proton acceptor" evidence="3">
    <location>
        <position position="66"/>
    </location>
</feature>
<dbReference type="GO" id="GO:0005737">
    <property type="term" value="C:cytoplasm"/>
    <property type="evidence" value="ECO:0007669"/>
    <property type="project" value="UniProtKB-SubCell"/>
</dbReference>
<comment type="caution">
    <text evidence="4">The sequence shown here is derived from an EMBL/GenBank/DDBJ whole genome shotgun (WGS) entry which is preliminary data.</text>
</comment>
<gene>
    <name evidence="4" type="primary">maf</name>
    <name evidence="4" type="ORF">IAC52_03210</name>
</gene>
<evidence type="ECO:0000256" key="2">
    <source>
        <dbReference type="ARBA" id="ARBA00022801"/>
    </source>
</evidence>
<dbReference type="CDD" id="cd00555">
    <property type="entry name" value="Maf"/>
    <property type="match status" value="1"/>
</dbReference>
<dbReference type="PANTHER" id="PTHR43213">
    <property type="entry name" value="BIFUNCTIONAL DTTP/UTP PYROPHOSPHATASE/METHYLTRANSFERASE PROTEIN-RELATED"/>
    <property type="match status" value="1"/>
</dbReference>
<comment type="catalytic activity">
    <reaction evidence="3">
        <text>dTTP + H2O = dTMP + diphosphate + H(+)</text>
        <dbReference type="Rhea" id="RHEA:28534"/>
        <dbReference type="ChEBI" id="CHEBI:15377"/>
        <dbReference type="ChEBI" id="CHEBI:15378"/>
        <dbReference type="ChEBI" id="CHEBI:33019"/>
        <dbReference type="ChEBI" id="CHEBI:37568"/>
        <dbReference type="ChEBI" id="CHEBI:63528"/>
        <dbReference type="EC" id="3.6.1.9"/>
    </reaction>
</comment>
<comment type="similarity">
    <text evidence="3">Belongs to the Maf family. YhdE subfamily.</text>
</comment>
<dbReference type="HAMAP" id="MF_00528">
    <property type="entry name" value="Maf"/>
    <property type="match status" value="1"/>
</dbReference>
<keyword evidence="3" id="KW-0963">Cytoplasm</keyword>
<feature type="site" description="Important for substrate specificity" evidence="3">
    <location>
        <position position="149"/>
    </location>
</feature>
<protein>
    <recommendedName>
        <fullName evidence="3">dTTP/UTP pyrophosphatase</fullName>
        <shortName evidence="3">dTTPase/UTPase</shortName>
        <ecNumber evidence="3">3.6.1.9</ecNumber>
    </recommendedName>
    <alternativeName>
        <fullName evidence="3">Nucleoside triphosphate pyrophosphatase</fullName>
    </alternativeName>
    <alternativeName>
        <fullName evidence="3">Nucleotide pyrophosphatase</fullName>
        <shortName evidence="3">Nucleotide PPase</shortName>
    </alternativeName>
</protein>
<keyword evidence="3" id="KW-0546">Nucleotide metabolism</keyword>
<keyword evidence="2 3" id="KW-0378">Hydrolase</keyword>
<dbReference type="Proteomes" id="UP000824070">
    <property type="component" value="Unassembled WGS sequence"/>
</dbReference>
<comment type="caution">
    <text evidence="3">Lacks conserved residue(s) required for the propagation of feature annotation.</text>
</comment>
<name>A0A9D1S2I9_9FIRM</name>
<sequence>MLILASSSPRRKELLRLITKDFVVFVPHVEEKDLQVSPEQTPLQESKMKAYAALQAHQHDEILACDTVVILSNRVLGKPKDREAAINMLLAQSGKKQVVVSGYTYIGKGREITRSVATAVYFNKLTREQIEEYVDRFRPFDKAGAYGIQDDYPLIERIEGSYYNVMGLPVEDIKAHIFSQR</sequence>
<dbReference type="InterPro" id="IPR029001">
    <property type="entry name" value="ITPase-like_fam"/>
</dbReference>
<dbReference type="PANTHER" id="PTHR43213:SF5">
    <property type="entry name" value="BIFUNCTIONAL DTTP_UTP PYROPHOSPHATASE_METHYLTRANSFERASE PROTEIN-RELATED"/>
    <property type="match status" value="1"/>
</dbReference>
<accession>A0A9D1S2I9</accession>
<dbReference type="Pfam" id="PF02545">
    <property type="entry name" value="Maf"/>
    <property type="match status" value="1"/>
</dbReference>
<dbReference type="SUPFAM" id="SSF52972">
    <property type="entry name" value="ITPase-like"/>
    <property type="match status" value="1"/>
</dbReference>
<organism evidence="4 5">
    <name type="scientific">Candidatus Alloenteromonas pullicola</name>
    <dbReference type="NCBI Taxonomy" id="2840784"/>
    <lineage>
        <taxon>Bacteria</taxon>
        <taxon>Bacillati</taxon>
        <taxon>Bacillota</taxon>
        <taxon>Bacillota incertae sedis</taxon>
        <taxon>Candidatus Alloenteromonas</taxon>
    </lineage>
</organism>
<feature type="site" description="Important for substrate specificity" evidence="3">
    <location>
        <position position="10"/>
    </location>
</feature>
<dbReference type="InterPro" id="IPR003697">
    <property type="entry name" value="Maf-like"/>
</dbReference>
<comment type="function">
    <text evidence="3">Nucleoside triphosphate pyrophosphatase that hydrolyzes dTTP and UTP. May have a dual role in cell division arrest and in preventing the incorporation of modified nucleotides into cellular nucleic acids.</text>
</comment>
<comment type="cofactor">
    <cofactor evidence="1 3">
        <name>a divalent metal cation</name>
        <dbReference type="ChEBI" id="CHEBI:60240"/>
    </cofactor>
</comment>
<dbReference type="NCBIfam" id="TIGR00172">
    <property type="entry name" value="maf"/>
    <property type="match status" value="1"/>
</dbReference>
<evidence type="ECO:0000313" key="5">
    <source>
        <dbReference type="Proteomes" id="UP000824070"/>
    </source>
</evidence>
<dbReference type="Gene3D" id="3.90.950.10">
    <property type="match status" value="1"/>
</dbReference>
<dbReference type="GO" id="GO:0047429">
    <property type="term" value="F:nucleoside triphosphate diphosphatase activity"/>
    <property type="evidence" value="ECO:0007669"/>
    <property type="project" value="UniProtKB-EC"/>
</dbReference>
<comment type="catalytic activity">
    <reaction evidence="3">
        <text>UTP + H2O = UMP + diphosphate + H(+)</text>
        <dbReference type="Rhea" id="RHEA:29395"/>
        <dbReference type="ChEBI" id="CHEBI:15377"/>
        <dbReference type="ChEBI" id="CHEBI:15378"/>
        <dbReference type="ChEBI" id="CHEBI:33019"/>
        <dbReference type="ChEBI" id="CHEBI:46398"/>
        <dbReference type="ChEBI" id="CHEBI:57865"/>
        <dbReference type="EC" id="3.6.1.9"/>
    </reaction>
</comment>
<reference evidence="4" key="2">
    <citation type="journal article" date="2021" name="PeerJ">
        <title>Extensive microbial diversity within the chicken gut microbiome revealed by metagenomics and culture.</title>
        <authorList>
            <person name="Gilroy R."/>
            <person name="Ravi A."/>
            <person name="Getino M."/>
            <person name="Pursley I."/>
            <person name="Horton D.L."/>
            <person name="Alikhan N.F."/>
            <person name="Baker D."/>
            <person name="Gharbi K."/>
            <person name="Hall N."/>
            <person name="Watson M."/>
            <person name="Adriaenssens E.M."/>
            <person name="Foster-Nyarko E."/>
            <person name="Jarju S."/>
            <person name="Secka A."/>
            <person name="Antonio M."/>
            <person name="Oren A."/>
            <person name="Chaudhuri R.R."/>
            <person name="La Ragione R."/>
            <person name="Hildebrand F."/>
            <person name="Pallen M.J."/>
        </authorList>
    </citation>
    <scope>NUCLEOTIDE SEQUENCE</scope>
    <source>
        <strain evidence="4">ChiGjej1B1-22543</strain>
    </source>
</reference>